<dbReference type="Pfam" id="PF00254">
    <property type="entry name" value="FKBP_C"/>
    <property type="match status" value="1"/>
</dbReference>
<name>A0A6J7USC1_9ZZZZ</name>
<dbReference type="InterPro" id="IPR046357">
    <property type="entry name" value="PPIase_dom_sf"/>
</dbReference>
<organism evidence="7">
    <name type="scientific">freshwater metagenome</name>
    <dbReference type="NCBI Taxonomy" id="449393"/>
    <lineage>
        <taxon>unclassified sequences</taxon>
        <taxon>metagenomes</taxon>
        <taxon>ecological metagenomes</taxon>
    </lineage>
</organism>
<evidence type="ECO:0000256" key="1">
    <source>
        <dbReference type="ARBA" id="ARBA00000971"/>
    </source>
</evidence>
<evidence type="ECO:0000256" key="4">
    <source>
        <dbReference type="ARBA" id="ARBA00023235"/>
    </source>
</evidence>
<keyword evidence="3" id="KW-0697">Rotamase</keyword>
<accession>A0A6J7USC1</accession>
<dbReference type="SUPFAM" id="SSF54534">
    <property type="entry name" value="FKBP-like"/>
    <property type="match status" value="1"/>
</dbReference>
<dbReference type="PROSITE" id="PS50059">
    <property type="entry name" value="FKBP_PPIASE"/>
    <property type="match status" value="1"/>
</dbReference>
<evidence type="ECO:0000256" key="3">
    <source>
        <dbReference type="ARBA" id="ARBA00023110"/>
    </source>
</evidence>
<feature type="domain" description="PPIase FKBP-type" evidence="6">
    <location>
        <begin position="99"/>
        <end position="182"/>
    </location>
</feature>
<dbReference type="Gene3D" id="3.10.50.40">
    <property type="match status" value="1"/>
</dbReference>
<evidence type="ECO:0000256" key="2">
    <source>
        <dbReference type="ARBA" id="ARBA00013194"/>
    </source>
</evidence>
<evidence type="ECO:0000256" key="5">
    <source>
        <dbReference type="SAM" id="MobiDB-lite"/>
    </source>
</evidence>
<dbReference type="AlphaFoldDB" id="A0A6J7USC1"/>
<reference evidence="7" key="1">
    <citation type="submission" date="2020-05" db="EMBL/GenBank/DDBJ databases">
        <authorList>
            <person name="Chiriac C."/>
            <person name="Salcher M."/>
            <person name="Ghai R."/>
            <person name="Kavagutti S V."/>
        </authorList>
    </citation>
    <scope>NUCLEOTIDE SEQUENCE</scope>
</reference>
<sequence>MRSSSRLVRSAIGAASLCCAVVLLGACSSDSDSADSSTTTTAKSQSTDSAAGSSTSEASSEFLAAAEERGKPTLEATDPVTELVIVDDVVGTGEAVKPGDTVTVHYVGAAATTGEEFDSSWSRGEPISFGLDQVIAGWGTGLVGMKEGGRRTLIIPADQAYGNGGPAPGDSLVFTVDLISIDS</sequence>
<gene>
    <name evidence="7" type="ORF">UFOPK4354_01941</name>
</gene>
<dbReference type="PROSITE" id="PS51257">
    <property type="entry name" value="PROKAR_LIPOPROTEIN"/>
    <property type="match status" value="1"/>
</dbReference>
<proteinExistence type="predicted"/>
<dbReference type="EC" id="5.2.1.8" evidence="2"/>
<dbReference type="PANTHER" id="PTHR43811">
    <property type="entry name" value="FKBP-TYPE PEPTIDYL-PROLYL CIS-TRANS ISOMERASE FKPA"/>
    <property type="match status" value="1"/>
</dbReference>
<evidence type="ECO:0000259" key="6">
    <source>
        <dbReference type="PROSITE" id="PS50059"/>
    </source>
</evidence>
<feature type="region of interest" description="Disordered" evidence="5">
    <location>
        <begin position="30"/>
        <end position="76"/>
    </location>
</feature>
<evidence type="ECO:0000313" key="7">
    <source>
        <dbReference type="EMBL" id="CAB5069284.1"/>
    </source>
</evidence>
<dbReference type="PANTHER" id="PTHR43811:SF19">
    <property type="entry name" value="39 KDA FK506-BINDING NUCLEAR PROTEIN"/>
    <property type="match status" value="1"/>
</dbReference>
<comment type="catalytic activity">
    <reaction evidence="1">
        <text>[protein]-peptidylproline (omega=180) = [protein]-peptidylproline (omega=0)</text>
        <dbReference type="Rhea" id="RHEA:16237"/>
        <dbReference type="Rhea" id="RHEA-COMP:10747"/>
        <dbReference type="Rhea" id="RHEA-COMP:10748"/>
        <dbReference type="ChEBI" id="CHEBI:83833"/>
        <dbReference type="ChEBI" id="CHEBI:83834"/>
        <dbReference type="EC" id="5.2.1.8"/>
    </reaction>
</comment>
<dbReference type="GO" id="GO:0003755">
    <property type="term" value="F:peptidyl-prolyl cis-trans isomerase activity"/>
    <property type="evidence" value="ECO:0007669"/>
    <property type="project" value="UniProtKB-KW"/>
</dbReference>
<protein>
    <recommendedName>
        <fullName evidence="2">peptidylprolyl isomerase</fullName>
        <ecNumber evidence="2">5.2.1.8</ecNumber>
    </recommendedName>
</protein>
<keyword evidence="4" id="KW-0413">Isomerase</keyword>
<feature type="compositionally biased region" description="Low complexity" evidence="5">
    <location>
        <begin position="30"/>
        <end position="65"/>
    </location>
</feature>
<dbReference type="EMBL" id="CAFBQW010000310">
    <property type="protein sequence ID" value="CAB5069284.1"/>
    <property type="molecule type" value="Genomic_DNA"/>
</dbReference>
<dbReference type="InterPro" id="IPR001179">
    <property type="entry name" value="PPIase_FKBP_dom"/>
</dbReference>